<evidence type="ECO:0000256" key="1">
    <source>
        <dbReference type="ARBA" id="ARBA00007100"/>
    </source>
</evidence>
<dbReference type="AlphaFoldDB" id="A0A0B4DRJ9"/>
<gene>
    <name evidence="3" type="ORF">RM53_11105</name>
</gene>
<evidence type="ECO:0000313" key="4">
    <source>
        <dbReference type="Proteomes" id="UP000031166"/>
    </source>
</evidence>
<dbReference type="InterPro" id="IPR032698">
    <property type="entry name" value="SirB1_N"/>
</dbReference>
<proteinExistence type="inferred from homology"/>
<comment type="similarity">
    <text evidence="1">Belongs to the UPF0162 family.</text>
</comment>
<organism evidence="3 4">
    <name type="scientific">Brevundimonas nasdae</name>
    <dbReference type="NCBI Taxonomy" id="172043"/>
    <lineage>
        <taxon>Bacteria</taxon>
        <taxon>Pseudomonadati</taxon>
        <taxon>Pseudomonadota</taxon>
        <taxon>Alphaproteobacteria</taxon>
        <taxon>Caulobacterales</taxon>
        <taxon>Caulobacteraceae</taxon>
        <taxon>Brevundimonas</taxon>
    </lineage>
</organism>
<evidence type="ECO:0000259" key="2">
    <source>
        <dbReference type="Pfam" id="PF13369"/>
    </source>
</evidence>
<dbReference type="EMBL" id="JWSY01000019">
    <property type="protein sequence ID" value="KIC56903.1"/>
    <property type="molecule type" value="Genomic_DNA"/>
</dbReference>
<dbReference type="STRING" id="172043.RM53_11105"/>
<accession>A0A0B4DRJ9</accession>
<reference evidence="3 4" key="1">
    <citation type="submission" date="2014-12" db="EMBL/GenBank/DDBJ databases">
        <title>Genome sequencing of Brevundimonas nasdae TPW30.</title>
        <authorList>
            <person name="Tan P.W."/>
            <person name="Chan K.-G."/>
        </authorList>
    </citation>
    <scope>NUCLEOTIDE SEQUENCE [LARGE SCALE GENOMIC DNA]</scope>
    <source>
        <strain evidence="3 4">TPW30</strain>
    </source>
</reference>
<dbReference type="RefSeq" id="WP_039246771.1">
    <property type="nucleotide sequence ID" value="NZ_JWSY01000019.1"/>
</dbReference>
<comment type="caution">
    <text evidence="3">The sequence shown here is derived from an EMBL/GenBank/DDBJ whole genome shotgun (WGS) entry which is preliminary data.</text>
</comment>
<sequence length="271" mass="29753">MTREEAEAVLTAAGQAEDDAFPLLEAAIACAIHDHPLRDPEPVRALARNACERLKERIGGEGPDEALAETLCADLRLNGDLIHYDHPDNTDIIAVAERRRGLSAVLAVFYLHAARAAGITAAGVDFPGHFMVRVETPEGPVALDPFSQGRLILPSELTRRALRAGLMPHVADRLDLLMAPVTDRQSLIRLQNVLFSRAIRGRDYEGAERSALRRALLDPEDHRPWLDVASAREKQGALAGSLQALARAQGLDGVEEARRFTTFERVRMQLN</sequence>
<name>A0A0B4DRJ9_9CAUL</name>
<feature type="domain" description="Protein SirB1 N-terminal" evidence="2">
    <location>
        <begin position="44"/>
        <end position="191"/>
    </location>
</feature>
<protein>
    <recommendedName>
        <fullName evidence="2">Protein SirB1 N-terminal domain-containing protein</fullName>
    </recommendedName>
</protein>
<evidence type="ECO:0000313" key="3">
    <source>
        <dbReference type="EMBL" id="KIC56903.1"/>
    </source>
</evidence>
<dbReference type="Proteomes" id="UP000031166">
    <property type="component" value="Unassembled WGS sequence"/>
</dbReference>
<dbReference type="Pfam" id="PF13369">
    <property type="entry name" value="Transglut_core2"/>
    <property type="match status" value="1"/>
</dbReference>